<feature type="compositionally biased region" description="Polar residues" evidence="1">
    <location>
        <begin position="57"/>
        <end position="67"/>
    </location>
</feature>
<dbReference type="Proteomes" id="UP000886520">
    <property type="component" value="Chromosome 3"/>
</dbReference>
<name>A0A9D4ZSC1_ADICA</name>
<gene>
    <name evidence="2" type="ORF">GOP47_0003228</name>
</gene>
<proteinExistence type="predicted"/>
<sequence>MLSSSVTTRSLFMTRLSAREKLYSDRISPTGKMLMRFFTACGRFHVRAEHLARKSKSLQNRPDVNSEGSKEASNLRAMPRLVPVTCRKEVAPPVSRHSNVLAVTGSIRKTSLTLFPSSSKQ</sequence>
<evidence type="ECO:0000313" key="3">
    <source>
        <dbReference type="Proteomes" id="UP000886520"/>
    </source>
</evidence>
<reference evidence="2" key="1">
    <citation type="submission" date="2021-01" db="EMBL/GenBank/DDBJ databases">
        <title>Adiantum capillus-veneris genome.</title>
        <authorList>
            <person name="Fang Y."/>
            <person name="Liao Q."/>
        </authorList>
    </citation>
    <scope>NUCLEOTIDE SEQUENCE</scope>
    <source>
        <strain evidence="2">H3</strain>
        <tissue evidence="2">Leaf</tissue>
    </source>
</reference>
<dbReference type="EMBL" id="JABFUD020000002">
    <property type="protein sequence ID" value="KAI5083485.1"/>
    <property type="molecule type" value="Genomic_DNA"/>
</dbReference>
<accession>A0A9D4ZSC1</accession>
<keyword evidence="3" id="KW-1185">Reference proteome</keyword>
<evidence type="ECO:0000313" key="2">
    <source>
        <dbReference type="EMBL" id="KAI5083485.1"/>
    </source>
</evidence>
<comment type="caution">
    <text evidence="2">The sequence shown here is derived from an EMBL/GenBank/DDBJ whole genome shotgun (WGS) entry which is preliminary data.</text>
</comment>
<feature type="region of interest" description="Disordered" evidence="1">
    <location>
        <begin position="53"/>
        <end position="78"/>
    </location>
</feature>
<protein>
    <submittedName>
        <fullName evidence="2">Uncharacterized protein</fullName>
    </submittedName>
</protein>
<evidence type="ECO:0000256" key="1">
    <source>
        <dbReference type="SAM" id="MobiDB-lite"/>
    </source>
</evidence>
<organism evidence="2 3">
    <name type="scientific">Adiantum capillus-veneris</name>
    <name type="common">Maidenhair fern</name>
    <dbReference type="NCBI Taxonomy" id="13818"/>
    <lineage>
        <taxon>Eukaryota</taxon>
        <taxon>Viridiplantae</taxon>
        <taxon>Streptophyta</taxon>
        <taxon>Embryophyta</taxon>
        <taxon>Tracheophyta</taxon>
        <taxon>Polypodiopsida</taxon>
        <taxon>Polypodiidae</taxon>
        <taxon>Polypodiales</taxon>
        <taxon>Pteridineae</taxon>
        <taxon>Pteridaceae</taxon>
        <taxon>Vittarioideae</taxon>
        <taxon>Adiantum</taxon>
    </lineage>
</organism>
<dbReference type="AlphaFoldDB" id="A0A9D4ZSC1"/>